<sequence>MDIETSVLEFLQAVNLTDCYEELVAHRYNDMNTMLTIHRPTDIYHLKLSFGQKLKLCKSVQAYREYRRRSFVPIPAPRPVEPPRFIPKITVEMATTAAKQQRTLQKLKRDIDRCDREIAQIPAPPAALSLWAQKMTLGTAEDAASPPVPGVFGMLCPLGAQKMTLGAQKTQPPPQIPAPPAALSLRAQKMTLGTAEDAASPPVPGVFGMLCPLGAQKTQPPPQIPAPPAALSLGAQKMTLGTAEDAASSPVPGIFGVICPLGAQNTRPPPQIPVFTKGHVILVHKQHVYWHK</sequence>
<evidence type="ECO:0000313" key="2">
    <source>
        <dbReference type="Proteomes" id="UP001175271"/>
    </source>
</evidence>
<dbReference type="EMBL" id="JAUCMV010000001">
    <property type="protein sequence ID" value="KAK0428316.1"/>
    <property type="molecule type" value="Genomic_DNA"/>
</dbReference>
<reference evidence="1" key="1">
    <citation type="submission" date="2023-06" db="EMBL/GenBank/DDBJ databases">
        <title>Genomic analysis of the entomopathogenic nematode Steinernema hermaphroditum.</title>
        <authorList>
            <person name="Schwarz E.M."/>
            <person name="Heppert J.K."/>
            <person name="Baniya A."/>
            <person name="Schwartz H.T."/>
            <person name="Tan C.-H."/>
            <person name="Antoshechkin I."/>
            <person name="Sternberg P.W."/>
            <person name="Goodrich-Blair H."/>
            <person name="Dillman A.R."/>
        </authorList>
    </citation>
    <scope>NUCLEOTIDE SEQUENCE</scope>
    <source>
        <strain evidence="1">PS9179</strain>
        <tissue evidence="1">Whole animal</tissue>
    </source>
</reference>
<name>A0AA39IPY3_9BILA</name>
<dbReference type="AlphaFoldDB" id="A0AA39IPY3"/>
<dbReference type="SUPFAM" id="SSF47769">
    <property type="entry name" value="SAM/Pointed domain"/>
    <property type="match status" value="1"/>
</dbReference>
<organism evidence="1 2">
    <name type="scientific">Steinernema hermaphroditum</name>
    <dbReference type="NCBI Taxonomy" id="289476"/>
    <lineage>
        <taxon>Eukaryota</taxon>
        <taxon>Metazoa</taxon>
        <taxon>Ecdysozoa</taxon>
        <taxon>Nematoda</taxon>
        <taxon>Chromadorea</taxon>
        <taxon>Rhabditida</taxon>
        <taxon>Tylenchina</taxon>
        <taxon>Panagrolaimomorpha</taxon>
        <taxon>Strongyloidoidea</taxon>
        <taxon>Steinernematidae</taxon>
        <taxon>Steinernema</taxon>
    </lineage>
</organism>
<gene>
    <name evidence="1" type="ORF">QR680_010727</name>
</gene>
<evidence type="ECO:0008006" key="3">
    <source>
        <dbReference type="Google" id="ProtNLM"/>
    </source>
</evidence>
<dbReference type="InterPro" id="IPR013761">
    <property type="entry name" value="SAM/pointed_sf"/>
</dbReference>
<accession>A0AA39IPY3</accession>
<dbReference type="Proteomes" id="UP001175271">
    <property type="component" value="Unassembled WGS sequence"/>
</dbReference>
<evidence type="ECO:0000313" key="1">
    <source>
        <dbReference type="EMBL" id="KAK0428316.1"/>
    </source>
</evidence>
<protein>
    <recommendedName>
        <fullName evidence="3">SAM domain-containing protein</fullName>
    </recommendedName>
</protein>
<proteinExistence type="predicted"/>
<comment type="caution">
    <text evidence="1">The sequence shown here is derived from an EMBL/GenBank/DDBJ whole genome shotgun (WGS) entry which is preliminary data.</text>
</comment>
<keyword evidence="2" id="KW-1185">Reference proteome</keyword>